<reference evidence="4 5" key="1">
    <citation type="submission" date="2017-03" db="EMBL/GenBank/DDBJ databases">
        <title>Complete genome sequence of Candidatus 'Thiodictyon syntrophicum' sp. nov. strain Cad16T, a photolithoautotroph purple sulfur bacterium isolated from an alpine meromictic lake.</title>
        <authorList>
            <person name="Luedin S.M."/>
            <person name="Pothier J.F."/>
            <person name="Danza F."/>
            <person name="Storelli N."/>
            <person name="Wittwer M."/>
            <person name="Tonolla M."/>
        </authorList>
    </citation>
    <scope>NUCLEOTIDE SEQUENCE [LARGE SCALE GENOMIC DNA]</scope>
    <source>
        <strain evidence="4 5">Cad16T</strain>
        <plasmid evidence="5">Plasmid pts417</plasmid>
    </source>
</reference>
<feature type="domain" description="Phosphodiester glycosidase" evidence="3">
    <location>
        <begin position="204"/>
        <end position="389"/>
    </location>
</feature>
<feature type="region of interest" description="Disordered" evidence="1">
    <location>
        <begin position="42"/>
        <end position="100"/>
    </location>
</feature>
<dbReference type="EMBL" id="CP020371">
    <property type="protein sequence ID" value="AUB85121.1"/>
    <property type="molecule type" value="Genomic_DNA"/>
</dbReference>
<feature type="compositionally biased region" description="Low complexity" evidence="1">
    <location>
        <begin position="54"/>
        <end position="72"/>
    </location>
</feature>
<dbReference type="PANTHER" id="PTHR40446:SF2">
    <property type="entry name" value="N-ACETYLGLUCOSAMINE-1-PHOSPHODIESTER ALPHA-N-ACETYLGLUCOSAMINIDASE"/>
    <property type="match status" value="1"/>
</dbReference>
<keyword evidence="4" id="KW-0614">Plasmid</keyword>
<dbReference type="AlphaFoldDB" id="A0A2K8UIW5"/>
<dbReference type="Proteomes" id="UP000232638">
    <property type="component" value="Plasmid pTs417"/>
</dbReference>
<keyword evidence="2" id="KW-1133">Transmembrane helix</keyword>
<evidence type="ECO:0000256" key="1">
    <source>
        <dbReference type="SAM" id="MobiDB-lite"/>
    </source>
</evidence>
<feature type="compositionally biased region" description="Gly residues" evidence="1">
    <location>
        <begin position="44"/>
        <end position="53"/>
    </location>
</feature>
<accession>A0A2K8UIW5</accession>
<evidence type="ECO:0000256" key="2">
    <source>
        <dbReference type="SAM" id="Phobius"/>
    </source>
</evidence>
<evidence type="ECO:0000259" key="3">
    <source>
        <dbReference type="Pfam" id="PF09992"/>
    </source>
</evidence>
<keyword evidence="2" id="KW-0812">Transmembrane</keyword>
<dbReference type="InterPro" id="IPR018711">
    <property type="entry name" value="NAGPA"/>
</dbReference>
<sequence length="396" mass="42042">MVGPAVSYQIGPWMAVVAQPLEKVKLAEQSVFRRIADGHTLAAGAGGRAGGENAGSPATSGASSPTSGAASRTWRRRTRWPSTFARVPRPNPGTCGQHPAAQTLGQTWMMTITRPATLFVSSLLLALWSAPLLAVFPAEQPFPGVRYHQETRQSPPLRLFVAEVDVTNPRLRIRVSPGGPDPDGPGAWETTLMTPTAVAARDGFDLAVNGDFFSIRKPPTATAAPVYQPGVWANVVGPAVSGGRAWSIGDRPRPSLVVRATGRVAIERVAKPPANARAIVAGNVMLVERGNIVAHQNQDKHPRTVLGLNGQRTRLVILVVDGRQGGSSGMSYGELASEMIRLGCQSAINLDGGGSTVMVLRDPATRRWRVLNQPSDGQERPVANVLGITAARADRR</sequence>
<proteinExistence type="predicted"/>
<keyword evidence="5" id="KW-1185">Reference proteome</keyword>
<name>A0A2K8UIW5_9GAMM</name>
<dbReference type="KEGG" id="tsy:THSYN_29795"/>
<keyword evidence="2" id="KW-0472">Membrane</keyword>
<feature type="transmembrane region" description="Helical" evidence="2">
    <location>
        <begin position="116"/>
        <end position="136"/>
    </location>
</feature>
<evidence type="ECO:0000313" key="5">
    <source>
        <dbReference type="Proteomes" id="UP000232638"/>
    </source>
</evidence>
<evidence type="ECO:0000313" key="4">
    <source>
        <dbReference type="EMBL" id="AUB85121.1"/>
    </source>
</evidence>
<protein>
    <recommendedName>
        <fullName evidence="3">Phosphodiester glycosidase domain-containing protein</fullName>
    </recommendedName>
</protein>
<gene>
    <name evidence="4" type="ORF">THSYN_29795</name>
</gene>
<dbReference type="PANTHER" id="PTHR40446">
    <property type="entry name" value="N-ACETYLGLUCOSAMINE-1-PHOSPHODIESTER ALPHA-N-ACETYLGLUCOSAMINIDASE"/>
    <property type="match status" value="1"/>
</dbReference>
<geneLocation type="plasmid" evidence="5">
    <name>pts417</name>
</geneLocation>
<organism evidence="4 5">
    <name type="scientific">Candidatus Thiodictyon syntrophicum</name>
    <dbReference type="NCBI Taxonomy" id="1166950"/>
    <lineage>
        <taxon>Bacteria</taxon>
        <taxon>Pseudomonadati</taxon>
        <taxon>Pseudomonadota</taxon>
        <taxon>Gammaproteobacteria</taxon>
        <taxon>Chromatiales</taxon>
        <taxon>Chromatiaceae</taxon>
        <taxon>Thiodictyon</taxon>
    </lineage>
</organism>
<dbReference type="Pfam" id="PF09992">
    <property type="entry name" value="NAGPA"/>
    <property type="match status" value="1"/>
</dbReference>